<dbReference type="GO" id="GO:0000271">
    <property type="term" value="P:polysaccharide biosynthetic process"/>
    <property type="evidence" value="ECO:0007669"/>
    <property type="project" value="UniProtKB-KW"/>
</dbReference>
<keyword evidence="3" id="KW-0808">Transferase</keyword>
<evidence type="ECO:0000256" key="1">
    <source>
        <dbReference type="ARBA" id="ARBA00006464"/>
    </source>
</evidence>
<accession>A0A0B3S3H4</accession>
<dbReference type="GO" id="GO:0016780">
    <property type="term" value="F:phosphotransferase activity, for other substituted phosphate groups"/>
    <property type="evidence" value="ECO:0007669"/>
    <property type="project" value="TreeGrafter"/>
</dbReference>
<dbReference type="PANTHER" id="PTHR30576:SF10">
    <property type="entry name" value="SLL5057 PROTEIN"/>
    <property type="match status" value="1"/>
</dbReference>
<dbReference type="InterPro" id="IPR003362">
    <property type="entry name" value="Bact_transf"/>
</dbReference>
<protein>
    <submittedName>
        <fullName evidence="3">Putative undecaprenyl-phosphate galactosephosphotransferase</fullName>
    </submittedName>
</protein>
<dbReference type="PANTHER" id="PTHR30576">
    <property type="entry name" value="COLANIC BIOSYNTHESIS UDP-GLUCOSE LIPID CARRIER TRANSFERASE"/>
    <property type="match status" value="1"/>
</dbReference>
<evidence type="ECO:0000256" key="2">
    <source>
        <dbReference type="ARBA" id="ARBA00023169"/>
    </source>
</evidence>
<comment type="similarity">
    <text evidence="1">Belongs to the bacterial sugar transferase family.</text>
</comment>
<gene>
    <name evidence="3" type="ORF">OA50_02013</name>
</gene>
<dbReference type="AlphaFoldDB" id="A0A0B3S3H4"/>
<dbReference type="STRING" id="561184.SAMN05216376_106206"/>
<keyword evidence="2" id="KW-0270">Exopolysaccharide synthesis</keyword>
<dbReference type="GeneID" id="66501385"/>
<dbReference type="Proteomes" id="UP000030960">
    <property type="component" value="Unassembled WGS sequence"/>
</dbReference>
<sequence>MTLQLRQPLPTARIEKLIDEALRAETGPALYRDVFKRGLDVTLVLLGALPILMIVGIFALLVARDGHSPFYSQKRIGRNGRIFNIWKLRSMVPDADARLSDYLDQNPAARAEWDRTQKLRHDPRVTTIGSLIRKTSIDELPQLFNVLRGDMSLVGPRPMMPCQQEIYPGTAYYALRPGITGYWQVSVRNESSFAQRAGFDTAYLAQLSLANDLRVLVKTVRVVVHGTGC</sequence>
<organism evidence="3 4">
    <name type="scientific">Mameliella alba</name>
    <dbReference type="NCBI Taxonomy" id="561184"/>
    <lineage>
        <taxon>Bacteria</taxon>
        <taxon>Pseudomonadati</taxon>
        <taxon>Pseudomonadota</taxon>
        <taxon>Alphaproteobacteria</taxon>
        <taxon>Rhodobacterales</taxon>
        <taxon>Roseobacteraceae</taxon>
        <taxon>Mameliella</taxon>
    </lineage>
</organism>
<reference evidence="3 4" key="1">
    <citation type="submission" date="2014-10" db="EMBL/GenBank/DDBJ databases">
        <title>Genome sequence of Ponticoccus sp. strain UMTAT08 isolated from clonal culture of toxic dinoflagellate Alexandrium tamiyavanichii.</title>
        <authorList>
            <person name="Gan H.Y."/>
            <person name="Muhd D.-D."/>
            <person name="Mohd Noor M.E."/>
            <person name="Yeong Y.S."/>
            <person name="Usup G."/>
        </authorList>
    </citation>
    <scope>NUCLEOTIDE SEQUENCE [LARGE SCALE GENOMIC DNA]</scope>
    <source>
        <strain evidence="3 4">UMTAT08</strain>
    </source>
</reference>
<dbReference type="RefSeq" id="WP_043140453.1">
    <property type="nucleotide sequence ID" value="NZ_AP022337.1"/>
</dbReference>
<dbReference type="PATRIC" id="fig|1515334.3.peg.2028"/>
<proteinExistence type="inferred from homology"/>
<evidence type="ECO:0000313" key="3">
    <source>
        <dbReference type="EMBL" id="KHQ53483.1"/>
    </source>
</evidence>
<dbReference type="Pfam" id="PF02397">
    <property type="entry name" value="Bac_transf"/>
    <property type="match status" value="1"/>
</dbReference>
<comment type="caution">
    <text evidence="3">The sequence shown here is derived from an EMBL/GenBank/DDBJ whole genome shotgun (WGS) entry which is preliminary data.</text>
</comment>
<evidence type="ECO:0000313" key="4">
    <source>
        <dbReference type="Proteomes" id="UP000030960"/>
    </source>
</evidence>
<keyword evidence="4" id="KW-1185">Reference proteome</keyword>
<dbReference type="EMBL" id="JSUQ01000007">
    <property type="protein sequence ID" value="KHQ53483.1"/>
    <property type="molecule type" value="Genomic_DNA"/>
</dbReference>
<name>A0A0B3S3H4_9RHOB</name>